<evidence type="ECO:0000256" key="1">
    <source>
        <dbReference type="SAM" id="Phobius"/>
    </source>
</evidence>
<proteinExistence type="predicted"/>
<dbReference type="AlphaFoldDB" id="A0A367YUC2"/>
<feature type="transmembrane region" description="Helical" evidence="1">
    <location>
        <begin position="102"/>
        <end position="126"/>
    </location>
</feature>
<feature type="transmembrane region" description="Helical" evidence="1">
    <location>
        <begin position="28"/>
        <end position="49"/>
    </location>
</feature>
<sequence>MREAARRHADETADQRLDRNWNELLQELRVAQTGVQILTGFLLTLPFGTRFDELSPVQHQIYLVVLCGSVVATALLVAPVAFHRVLFRGGLRPWLVTRAHGVATAGLVALALTIVGVLFLIFDVVLGRGPALVALAGGLVLFLSLWGAWPSLMLRHRIPRDERREPAGR</sequence>
<organism evidence="2 3">
    <name type="scientific">Desertihabitans brevis</name>
    <dbReference type="NCBI Taxonomy" id="2268447"/>
    <lineage>
        <taxon>Bacteria</taxon>
        <taxon>Bacillati</taxon>
        <taxon>Actinomycetota</taxon>
        <taxon>Actinomycetes</taxon>
        <taxon>Propionibacteriales</taxon>
        <taxon>Propionibacteriaceae</taxon>
        <taxon>Desertihabitans</taxon>
    </lineage>
</organism>
<keyword evidence="1" id="KW-0812">Transmembrane</keyword>
<reference evidence="2 3" key="1">
    <citation type="submission" date="2018-07" db="EMBL/GenBank/DDBJ databases">
        <title>Desertimonas flava gen. nov. sp. nov.</title>
        <authorList>
            <person name="Liu S."/>
        </authorList>
    </citation>
    <scope>NUCLEOTIDE SEQUENCE [LARGE SCALE GENOMIC DNA]</scope>
    <source>
        <strain evidence="2 3">16Sb5-5</strain>
    </source>
</reference>
<gene>
    <name evidence="2" type="ORF">DT076_10890</name>
</gene>
<keyword evidence="1" id="KW-1133">Transmembrane helix</keyword>
<dbReference type="Pfam" id="PF19853">
    <property type="entry name" value="DUF6328"/>
    <property type="match status" value="1"/>
</dbReference>
<keyword evidence="3" id="KW-1185">Reference proteome</keyword>
<evidence type="ECO:0000313" key="3">
    <source>
        <dbReference type="Proteomes" id="UP000252770"/>
    </source>
</evidence>
<dbReference type="RefSeq" id="WP_114126708.1">
    <property type="nucleotide sequence ID" value="NZ_QOUI01000006.1"/>
</dbReference>
<keyword evidence="1" id="KW-0472">Membrane</keyword>
<evidence type="ECO:0000313" key="2">
    <source>
        <dbReference type="EMBL" id="RCK69390.1"/>
    </source>
</evidence>
<dbReference type="Proteomes" id="UP000252770">
    <property type="component" value="Unassembled WGS sequence"/>
</dbReference>
<dbReference type="InterPro" id="IPR046291">
    <property type="entry name" value="DUF6328"/>
</dbReference>
<feature type="transmembrane region" description="Helical" evidence="1">
    <location>
        <begin position="132"/>
        <end position="154"/>
    </location>
</feature>
<dbReference type="EMBL" id="QOUI01000006">
    <property type="protein sequence ID" value="RCK69390.1"/>
    <property type="molecule type" value="Genomic_DNA"/>
</dbReference>
<name>A0A367YUC2_9ACTN</name>
<feature type="transmembrane region" description="Helical" evidence="1">
    <location>
        <begin position="61"/>
        <end position="82"/>
    </location>
</feature>
<protein>
    <submittedName>
        <fullName evidence="2">Sodium:proton antiporter</fullName>
    </submittedName>
</protein>
<comment type="caution">
    <text evidence="2">The sequence shown here is derived from an EMBL/GenBank/DDBJ whole genome shotgun (WGS) entry which is preliminary data.</text>
</comment>
<accession>A0A367YUC2</accession>